<dbReference type="SMART" id="SM00233">
    <property type="entry name" value="PH"/>
    <property type="match status" value="1"/>
</dbReference>
<proteinExistence type="inferred from homology"/>
<comment type="similarity">
    <text evidence="1">Belongs to the DOK family. Type A subfamily.</text>
</comment>
<dbReference type="PANTHER" id="PTHR21258:SF14">
    <property type="entry name" value="DOCKING PROTEIN 2"/>
    <property type="match status" value="1"/>
</dbReference>
<evidence type="ECO:0000313" key="6">
    <source>
        <dbReference type="EMBL" id="NXW65959.1"/>
    </source>
</evidence>
<dbReference type="GO" id="GO:0043410">
    <property type="term" value="P:positive regulation of MAPK cascade"/>
    <property type="evidence" value="ECO:0007669"/>
    <property type="project" value="TreeGrafter"/>
</dbReference>
<feature type="non-terminal residue" evidence="6">
    <location>
        <position position="1"/>
    </location>
</feature>
<dbReference type="PROSITE" id="PS51064">
    <property type="entry name" value="IRS_PTB"/>
    <property type="match status" value="1"/>
</dbReference>
<feature type="domain" description="IRS-type PTB" evidence="5">
    <location>
        <begin position="160"/>
        <end position="264"/>
    </location>
</feature>
<dbReference type="InterPro" id="IPR001849">
    <property type="entry name" value="PH_domain"/>
</dbReference>
<feature type="region of interest" description="Disordered" evidence="3">
    <location>
        <begin position="262"/>
        <end position="294"/>
    </location>
</feature>
<gene>
    <name evidence="6" type="primary">Dok2</name>
    <name evidence="6" type="ORF">EURGUL_R02070</name>
</gene>
<evidence type="ECO:0000259" key="5">
    <source>
        <dbReference type="PROSITE" id="PS51064"/>
    </source>
</evidence>
<dbReference type="GO" id="GO:0007265">
    <property type="term" value="P:Ras protein signal transduction"/>
    <property type="evidence" value="ECO:0007669"/>
    <property type="project" value="TreeGrafter"/>
</dbReference>
<dbReference type="CDD" id="cd01203">
    <property type="entry name" value="PTB_DOK1_DOK2_DOK3"/>
    <property type="match status" value="1"/>
</dbReference>
<dbReference type="PANTHER" id="PTHR21258">
    <property type="entry name" value="DOCKING PROTEIN RELATED"/>
    <property type="match status" value="1"/>
</dbReference>
<evidence type="ECO:0000256" key="2">
    <source>
        <dbReference type="ARBA" id="ARBA00022553"/>
    </source>
</evidence>
<comment type="caution">
    <text evidence="6">The sequence shown here is derived from an EMBL/GenBank/DDBJ whole genome shotgun (WGS) entry which is preliminary data.</text>
</comment>
<dbReference type="Gene3D" id="2.30.29.30">
    <property type="entry name" value="Pleckstrin-homology domain (PH domain)/Phosphotyrosine-binding domain (PTB)"/>
    <property type="match status" value="2"/>
</dbReference>
<reference evidence="6 7" key="1">
    <citation type="submission" date="2019-09" db="EMBL/GenBank/DDBJ databases">
        <title>Bird 10,000 Genomes (B10K) Project - Family phase.</title>
        <authorList>
            <person name="Zhang G."/>
        </authorList>
    </citation>
    <scope>NUCLEOTIDE SEQUENCE [LARGE SCALE GENOMIC DNA]</scope>
    <source>
        <strain evidence="6">B10K-DU-002-51</strain>
        <tissue evidence="6">Muscle</tissue>
    </source>
</reference>
<evidence type="ECO:0000256" key="1">
    <source>
        <dbReference type="ARBA" id="ARBA00010955"/>
    </source>
</evidence>
<dbReference type="SUPFAM" id="SSF50729">
    <property type="entry name" value="PH domain-like"/>
    <property type="match status" value="2"/>
</dbReference>
<feature type="domain" description="PH" evidence="4">
    <location>
        <begin position="5"/>
        <end position="120"/>
    </location>
</feature>
<dbReference type="InterPro" id="IPR050996">
    <property type="entry name" value="Docking_Protein_DOK"/>
</dbReference>
<organism evidence="6 7">
    <name type="scientific">Eurystomus gularis</name>
    <dbReference type="NCBI Taxonomy" id="325343"/>
    <lineage>
        <taxon>Eukaryota</taxon>
        <taxon>Metazoa</taxon>
        <taxon>Chordata</taxon>
        <taxon>Craniata</taxon>
        <taxon>Vertebrata</taxon>
        <taxon>Euteleostomi</taxon>
        <taxon>Archelosauria</taxon>
        <taxon>Archosauria</taxon>
        <taxon>Dinosauria</taxon>
        <taxon>Saurischia</taxon>
        <taxon>Theropoda</taxon>
        <taxon>Coelurosauria</taxon>
        <taxon>Aves</taxon>
        <taxon>Neognathae</taxon>
        <taxon>Neoaves</taxon>
        <taxon>Telluraves</taxon>
        <taxon>Coraciimorphae</taxon>
        <taxon>Coraciiformes</taxon>
        <taxon>Coraciidae</taxon>
        <taxon>Eurystomus</taxon>
    </lineage>
</organism>
<protein>
    <submittedName>
        <fullName evidence="6">DOK2 protein</fullName>
    </submittedName>
</protein>
<evidence type="ECO:0000256" key="3">
    <source>
        <dbReference type="SAM" id="MobiDB-lite"/>
    </source>
</evidence>
<accession>A0A7L4DUI1</accession>
<feature type="region of interest" description="Disordered" evidence="3">
    <location>
        <begin position="371"/>
        <end position="391"/>
    </location>
</feature>
<dbReference type="SMART" id="SM01244">
    <property type="entry name" value="IRS"/>
    <property type="match status" value="1"/>
</dbReference>
<dbReference type="CDD" id="cd14676">
    <property type="entry name" value="PH_DOK1_2_3"/>
    <property type="match status" value="1"/>
</dbReference>
<dbReference type="EMBL" id="VZZY01024570">
    <property type="protein sequence ID" value="NXW65959.1"/>
    <property type="molecule type" value="Genomic_DNA"/>
</dbReference>
<keyword evidence="2" id="KW-0597">Phosphoprotein</keyword>
<dbReference type="PROSITE" id="PS50003">
    <property type="entry name" value="PH_DOMAIN"/>
    <property type="match status" value="1"/>
</dbReference>
<evidence type="ECO:0000313" key="7">
    <source>
        <dbReference type="Proteomes" id="UP000541249"/>
    </source>
</evidence>
<sequence>RMEEAVVKQGVLYLQLQQTFGKKWKKFWGVLYRESSCSTARLELFEGPSPPAPEKLRKGEGSKRLVKLSDCVHVAEASGDAGCPKETIPFLLETTDKRYLLAADGTEAANWIQKLCELAFPRSREEQAAGKDGQKTSLGTGGEFSMEENSLYSSRGKAGLEQAFEVTVRATEASERCRLWGRCILQASKEALQLRDFKTLEILYSWPYRFLRRFGRDKVTFSFEAGRRCASGEGNFEFETWQGNEIFQAIESAIEVHRGRGAEELPRGGPGDDASQSLGHTKKPSWAQGHEEPGTFLPSRGADCPYIKSCNSFCHGNPPVLEKGRRQNAAIESEYAIPFDTIAKSFVGLQLGGLAQGPEKVLDPLYNSIREAGGQAGKQPPPRPTAAKPDHIYDEPEGLSIQTVYDEPEEVKGEAWRLQAAPEVPTGHEYPYNPQRDDYAVPKRSVPLRQPFLLQGKEWLGDTEYDNVALRFPKK</sequence>
<dbReference type="Pfam" id="PF02174">
    <property type="entry name" value="IRS"/>
    <property type="match status" value="1"/>
</dbReference>
<evidence type="ECO:0000259" key="4">
    <source>
        <dbReference type="PROSITE" id="PS50003"/>
    </source>
</evidence>
<dbReference type="GO" id="GO:0005737">
    <property type="term" value="C:cytoplasm"/>
    <property type="evidence" value="ECO:0007669"/>
    <property type="project" value="TreeGrafter"/>
</dbReference>
<feature type="non-terminal residue" evidence="6">
    <location>
        <position position="475"/>
    </location>
</feature>
<dbReference type="Proteomes" id="UP000541249">
    <property type="component" value="Unassembled WGS sequence"/>
</dbReference>
<dbReference type="AlphaFoldDB" id="A0A7L4DUI1"/>
<dbReference type="OrthoDB" id="6020914at2759"/>
<dbReference type="SMART" id="SM00310">
    <property type="entry name" value="PTBI"/>
    <property type="match status" value="1"/>
</dbReference>
<name>A0A7L4DUI1_9AVES</name>
<dbReference type="InterPro" id="IPR037751">
    <property type="entry name" value="Dok1/2/3_PTB"/>
</dbReference>
<dbReference type="InterPro" id="IPR002404">
    <property type="entry name" value="IRS_PTB"/>
</dbReference>
<keyword evidence="7" id="KW-1185">Reference proteome</keyword>
<dbReference type="GO" id="GO:0007169">
    <property type="term" value="P:cell surface receptor protein tyrosine kinase signaling pathway"/>
    <property type="evidence" value="ECO:0007669"/>
    <property type="project" value="TreeGrafter"/>
</dbReference>
<dbReference type="InterPro" id="IPR011993">
    <property type="entry name" value="PH-like_dom_sf"/>
</dbReference>